<dbReference type="AlphaFoldDB" id="A0AAD6RGN0"/>
<evidence type="ECO:0000256" key="1">
    <source>
        <dbReference type="SAM" id="MobiDB-lite"/>
    </source>
</evidence>
<protein>
    <submittedName>
        <fullName evidence="2">Uncharacterized protein</fullName>
    </submittedName>
</protein>
<reference evidence="2" key="1">
    <citation type="journal article" date="2023" name="Mol. Ecol. Resour.">
        <title>Chromosome-level genome assembly of a triploid poplar Populus alba 'Berolinensis'.</title>
        <authorList>
            <person name="Chen S."/>
            <person name="Yu Y."/>
            <person name="Wang X."/>
            <person name="Wang S."/>
            <person name="Zhang T."/>
            <person name="Zhou Y."/>
            <person name="He R."/>
            <person name="Meng N."/>
            <person name="Wang Y."/>
            <person name="Liu W."/>
            <person name="Liu Z."/>
            <person name="Liu J."/>
            <person name="Guo Q."/>
            <person name="Huang H."/>
            <person name="Sederoff R.R."/>
            <person name="Wang G."/>
            <person name="Qu G."/>
            <person name="Chen S."/>
        </authorList>
    </citation>
    <scope>NUCLEOTIDE SEQUENCE</scope>
    <source>
        <strain evidence="2">SC-2020</strain>
    </source>
</reference>
<feature type="compositionally biased region" description="Basic and acidic residues" evidence="1">
    <location>
        <begin position="71"/>
        <end position="95"/>
    </location>
</feature>
<name>A0AAD6RGN0_9ROSI</name>
<feature type="region of interest" description="Disordered" evidence="1">
    <location>
        <begin position="1"/>
        <end position="95"/>
    </location>
</feature>
<proteinExistence type="predicted"/>
<dbReference type="EMBL" id="JAQIZT010000002">
    <property type="protein sequence ID" value="KAJ7008668.1"/>
    <property type="molecule type" value="Genomic_DNA"/>
</dbReference>
<keyword evidence="3" id="KW-1185">Reference proteome</keyword>
<feature type="compositionally biased region" description="Basic and acidic residues" evidence="1">
    <location>
        <begin position="37"/>
        <end position="63"/>
    </location>
</feature>
<gene>
    <name evidence="2" type="ORF">NC653_007356</name>
</gene>
<sequence>MSSDLLARARSHSHSLTEYKALSTRKRHHDMVDNGSDGERMSRNSRDLRHGSRDSLRNVDRESSVTYNKPLDGDDRCRNKISQDTERSKEREKEAAAGIRIESIFFTHPCS</sequence>
<organism evidence="2 3">
    <name type="scientific">Populus alba x Populus x berolinensis</name>
    <dbReference type="NCBI Taxonomy" id="444605"/>
    <lineage>
        <taxon>Eukaryota</taxon>
        <taxon>Viridiplantae</taxon>
        <taxon>Streptophyta</taxon>
        <taxon>Embryophyta</taxon>
        <taxon>Tracheophyta</taxon>
        <taxon>Spermatophyta</taxon>
        <taxon>Magnoliopsida</taxon>
        <taxon>eudicotyledons</taxon>
        <taxon>Gunneridae</taxon>
        <taxon>Pentapetalae</taxon>
        <taxon>rosids</taxon>
        <taxon>fabids</taxon>
        <taxon>Malpighiales</taxon>
        <taxon>Salicaceae</taxon>
        <taxon>Saliceae</taxon>
        <taxon>Populus</taxon>
    </lineage>
</organism>
<accession>A0AAD6RGN0</accession>
<evidence type="ECO:0000313" key="2">
    <source>
        <dbReference type="EMBL" id="KAJ7008668.1"/>
    </source>
</evidence>
<dbReference type="Proteomes" id="UP001164929">
    <property type="component" value="Chromosome 2"/>
</dbReference>
<evidence type="ECO:0000313" key="3">
    <source>
        <dbReference type="Proteomes" id="UP001164929"/>
    </source>
</evidence>
<comment type="caution">
    <text evidence="2">The sequence shown here is derived from an EMBL/GenBank/DDBJ whole genome shotgun (WGS) entry which is preliminary data.</text>
</comment>